<proteinExistence type="predicted"/>
<reference evidence="2 3" key="1">
    <citation type="journal article" date="2016" name="Nat. Commun.">
        <title>Extremotolerant tardigrade genome and improved radiotolerance of human cultured cells by tardigrade-unique protein.</title>
        <authorList>
            <person name="Hashimoto T."/>
            <person name="Horikawa D.D."/>
            <person name="Saito Y."/>
            <person name="Kuwahara H."/>
            <person name="Kozuka-Hata H."/>
            <person name="Shin-I T."/>
            <person name="Minakuchi Y."/>
            <person name="Ohishi K."/>
            <person name="Motoyama A."/>
            <person name="Aizu T."/>
            <person name="Enomoto A."/>
            <person name="Kondo K."/>
            <person name="Tanaka S."/>
            <person name="Hara Y."/>
            <person name="Koshikawa S."/>
            <person name="Sagara H."/>
            <person name="Miura T."/>
            <person name="Yokobori S."/>
            <person name="Miyagawa K."/>
            <person name="Suzuki Y."/>
            <person name="Kubo T."/>
            <person name="Oyama M."/>
            <person name="Kohara Y."/>
            <person name="Fujiyama A."/>
            <person name="Arakawa K."/>
            <person name="Katayama T."/>
            <person name="Toyoda A."/>
            <person name="Kunieda T."/>
        </authorList>
    </citation>
    <scope>NUCLEOTIDE SEQUENCE [LARGE SCALE GENOMIC DNA]</scope>
    <source>
        <strain evidence="2 3">YOKOZUNA-1</strain>
    </source>
</reference>
<comment type="caution">
    <text evidence="2">The sequence shown here is derived from an EMBL/GenBank/DDBJ whole genome shotgun (WGS) entry which is preliminary data.</text>
</comment>
<gene>
    <name evidence="2" type="primary">RvY_19343-1</name>
    <name evidence="2" type="synonym">RvY_19343.1</name>
    <name evidence="2" type="ORF">RvY_19343</name>
</gene>
<keyword evidence="1" id="KW-0732">Signal</keyword>
<evidence type="ECO:0000313" key="3">
    <source>
        <dbReference type="Proteomes" id="UP000186922"/>
    </source>
</evidence>
<evidence type="ECO:0000313" key="2">
    <source>
        <dbReference type="EMBL" id="GAV09872.1"/>
    </source>
</evidence>
<dbReference type="EMBL" id="BDGG01000037">
    <property type="protein sequence ID" value="GAV09872.1"/>
    <property type="molecule type" value="Genomic_DNA"/>
</dbReference>
<dbReference type="Proteomes" id="UP000186922">
    <property type="component" value="Unassembled WGS sequence"/>
</dbReference>
<name>A0A1D1W937_RAMVA</name>
<dbReference type="AlphaFoldDB" id="A0A1D1W937"/>
<sequence length="112" mass="12882">MIVLKALYRFVVLMNCSFGVCALIDHLRIPTIVCSTATFVVLHFRPVGRTANQPPKWIRMCFSIRTQLIEMYCSFLPYNHFQDVDKFIQTVCQVAHIFVVVGHSLSLRHLGI</sequence>
<feature type="chain" id="PRO_5008899343" description="Secreted protein" evidence="1">
    <location>
        <begin position="23"/>
        <end position="112"/>
    </location>
</feature>
<keyword evidence="3" id="KW-1185">Reference proteome</keyword>
<organism evidence="2 3">
    <name type="scientific">Ramazzottius varieornatus</name>
    <name type="common">Water bear</name>
    <name type="synonym">Tardigrade</name>
    <dbReference type="NCBI Taxonomy" id="947166"/>
    <lineage>
        <taxon>Eukaryota</taxon>
        <taxon>Metazoa</taxon>
        <taxon>Ecdysozoa</taxon>
        <taxon>Tardigrada</taxon>
        <taxon>Eutardigrada</taxon>
        <taxon>Parachela</taxon>
        <taxon>Hypsibioidea</taxon>
        <taxon>Ramazzottiidae</taxon>
        <taxon>Ramazzottius</taxon>
    </lineage>
</organism>
<feature type="signal peptide" evidence="1">
    <location>
        <begin position="1"/>
        <end position="22"/>
    </location>
</feature>
<evidence type="ECO:0008006" key="4">
    <source>
        <dbReference type="Google" id="ProtNLM"/>
    </source>
</evidence>
<protein>
    <recommendedName>
        <fullName evidence="4">Secreted protein</fullName>
    </recommendedName>
</protein>
<accession>A0A1D1W937</accession>
<evidence type="ECO:0000256" key="1">
    <source>
        <dbReference type="SAM" id="SignalP"/>
    </source>
</evidence>